<sequence>MQAGVYSQADIIGKKASVVYDLTIGEIKEYCVKEEYMFVNDVKLDRALMSTAIKITSSITDLLDEMEQGSPAVSYFQQGAKIFSADKYNFIKNGSTIGSELQAYYEL</sequence>
<evidence type="ECO:0000313" key="2">
    <source>
        <dbReference type="Proteomes" id="UP000019253"/>
    </source>
</evidence>
<dbReference type="OrthoDB" id="6713581at2"/>
<protein>
    <submittedName>
        <fullName evidence="1">Uncharacterized protein</fullName>
    </submittedName>
</protein>
<reference evidence="1 2" key="1">
    <citation type="journal article" date="2014" name="Int. J. Syst. Evol. Microbiol.">
        <title>Listeria floridensis sp. nov., Listeria aquatica sp. nov., Listeria cornellensis sp. nov., Listeria riparia sp. nov. and Listeria grandensis sp. nov., from agricultural and natural environments.</title>
        <authorList>
            <person name="den Bakker H.C."/>
            <person name="Warchocki S."/>
            <person name="Wright E.M."/>
            <person name="Allred A.F."/>
            <person name="Ahlstrom C."/>
            <person name="Manuel C.S."/>
            <person name="Stasiewicz M.J."/>
            <person name="Burrell A."/>
            <person name="Roof S."/>
            <person name="Strawn L."/>
            <person name="Fortes E.D."/>
            <person name="Nightingale K.K."/>
            <person name="Kephart D."/>
            <person name="Wiedmann M."/>
        </authorList>
    </citation>
    <scope>NUCLEOTIDE SEQUENCE [LARGE SCALE GENOMIC DNA]</scope>
    <source>
        <strain evidence="2">FSL F6-971</strain>
    </source>
</reference>
<name>W7AZ75_9LIST</name>
<evidence type="ECO:0000313" key="1">
    <source>
        <dbReference type="EMBL" id="EUJ18540.1"/>
    </source>
</evidence>
<proteinExistence type="predicted"/>
<organism evidence="1 2">
    <name type="scientific">Listeria grandensis FSL F6-0971</name>
    <dbReference type="NCBI Taxonomy" id="1265819"/>
    <lineage>
        <taxon>Bacteria</taxon>
        <taxon>Bacillati</taxon>
        <taxon>Bacillota</taxon>
        <taxon>Bacilli</taxon>
        <taxon>Bacillales</taxon>
        <taxon>Listeriaceae</taxon>
        <taxon>Listeria</taxon>
    </lineage>
</organism>
<dbReference type="PATRIC" id="fig|1265819.5.peg.3148"/>
<accession>W7AZ75</accession>
<keyword evidence="2" id="KW-1185">Reference proteome</keyword>
<dbReference type="Proteomes" id="UP000019253">
    <property type="component" value="Unassembled WGS sequence"/>
</dbReference>
<dbReference type="RefSeq" id="WP_051998686.1">
    <property type="nucleotide sequence ID" value="NZ_AODD01000035.1"/>
</dbReference>
<comment type="caution">
    <text evidence="1">The sequence shown here is derived from an EMBL/GenBank/DDBJ whole genome shotgun (WGS) entry which is preliminary data.</text>
</comment>
<dbReference type="AlphaFoldDB" id="W7AZ75"/>
<gene>
    <name evidence="1" type="ORF">PGRAN_15802</name>
</gene>
<dbReference type="EMBL" id="AODD01000035">
    <property type="protein sequence ID" value="EUJ18540.1"/>
    <property type="molecule type" value="Genomic_DNA"/>
</dbReference>